<keyword evidence="12" id="KW-1185">Reference proteome</keyword>
<evidence type="ECO:0000256" key="4">
    <source>
        <dbReference type="ARBA" id="ARBA00022729"/>
    </source>
</evidence>
<dbReference type="InterPro" id="IPR009056">
    <property type="entry name" value="Cyt_c-like_dom"/>
</dbReference>
<dbReference type="GO" id="GO:0004130">
    <property type="term" value="F:cytochrome-c peroxidase activity"/>
    <property type="evidence" value="ECO:0007669"/>
    <property type="project" value="TreeGrafter"/>
</dbReference>
<keyword evidence="5" id="KW-0574">Periplasm</keyword>
<protein>
    <submittedName>
        <fullName evidence="11">Cytochrome c peroxidase</fullName>
    </submittedName>
</protein>
<dbReference type="InterPro" id="IPR036909">
    <property type="entry name" value="Cyt_c-like_dom_sf"/>
</dbReference>
<proteinExistence type="predicted"/>
<evidence type="ECO:0000256" key="6">
    <source>
        <dbReference type="ARBA" id="ARBA00023002"/>
    </source>
</evidence>
<dbReference type="OrthoDB" id="9805202at2"/>
<keyword evidence="7 9" id="KW-0408">Iron</keyword>
<evidence type="ECO:0000256" key="1">
    <source>
        <dbReference type="ARBA" id="ARBA00004418"/>
    </source>
</evidence>
<keyword evidence="3 9" id="KW-0479">Metal-binding</keyword>
<evidence type="ECO:0000313" key="12">
    <source>
        <dbReference type="Proteomes" id="UP000199441"/>
    </source>
</evidence>
<evidence type="ECO:0000256" key="2">
    <source>
        <dbReference type="ARBA" id="ARBA00022617"/>
    </source>
</evidence>
<accession>A0A1H3A473</accession>
<feature type="binding site" description="covalent" evidence="8">
    <location>
        <position position="47"/>
    </location>
    <ligand>
        <name>heme c</name>
        <dbReference type="ChEBI" id="CHEBI:61717"/>
        <label>1</label>
    </ligand>
</feature>
<keyword evidence="11" id="KW-0575">Peroxidase</keyword>
<dbReference type="PROSITE" id="PS51007">
    <property type="entry name" value="CYTC"/>
    <property type="match status" value="1"/>
</dbReference>
<evidence type="ECO:0000259" key="10">
    <source>
        <dbReference type="PROSITE" id="PS51007"/>
    </source>
</evidence>
<gene>
    <name evidence="11" type="ORF">SAMN04488001_2717</name>
</gene>
<dbReference type="EMBL" id="FNOI01000005">
    <property type="protein sequence ID" value="SDX24018.1"/>
    <property type="molecule type" value="Genomic_DNA"/>
</dbReference>
<evidence type="ECO:0000256" key="8">
    <source>
        <dbReference type="PIRSR" id="PIRSR000294-1"/>
    </source>
</evidence>
<dbReference type="GO" id="GO:0042597">
    <property type="term" value="C:periplasmic space"/>
    <property type="evidence" value="ECO:0007669"/>
    <property type="project" value="UniProtKB-SubCell"/>
</dbReference>
<dbReference type="AlphaFoldDB" id="A0A1H3A473"/>
<dbReference type="STRING" id="670155.SAMN04488001_2717"/>
<feature type="binding site" description="axial binding residue" evidence="9">
    <location>
        <position position="51"/>
    </location>
    <ligand>
        <name>heme c</name>
        <dbReference type="ChEBI" id="CHEBI:61717"/>
        <label>1</label>
    </ligand>
    <ligandPart>
        <name>Fe</name>
        <dbReference type="ChEBI" id="CHEBI:18248"/>
    </ligandPart>
</feature>
<dbReference type="SUPFAM" id="SSF46626">
    <property type="entry name" value="Cytochrome c"/>
    <property type="match status" value="2"/>
</dbReference>
<dbReference type="Pfam" id="PF03150">
    <property type="entry name" value="CCP_MauG"/>
    <property type="match status" value="1"/>
</dbReference>
<dbReference type="GO" id="GO:0009055">
    <property type="term" value="F:electron transfer activity"/>
    <property type="evidence" value="ECO:0007669"/>
    <property type="project" value="InterPro"/>
</dbReference>
<dbReference type="PANTHER" id="PTHR30600">
    <property type="entry name" value="CYTOCHROME C PEROXIDASE-RELATED"/>
    <property type="match status" value="1"/>
</dbReference>
<feature type="binding site" description="axial binding residue" evidence="9">
    <location>
        <position position="260"/>
    </location>
    <ligand>
        <name>heme c</name>
        <dbReference type="ChEBI" id="CHEBI:61717"/>
        <label>2</label>
    </ligand>
    <ligandPart>
        <name>Fe</name>
        <dbReference type="ChEBI" id="CHEBI:18248"/>
    </ligandPart>
</feature>
<feature type="binding site" description="covalent" evidence="8">
    <location>
        <position position="259"/>
    </location>
    <ligand>
        <name>heme c</name>
        <dbReference type="ChEBI" id="CHEBI:61717"/>
        <label>2</label>
    </ligand>
</feature>
<feature type="domain" description="Cytochrome c" evidence="10">
    <location>
        <begin position="241"/>
        <end position="405"/>
    </location>
</feature>
<evidence type="ECO:0000256" key="5">
    <source>
        <dbReference type="ARBA" id="ARBA00022764"/>
    </source>
</evidence>
<dbReference type="InterPro" id="IPR051395">
    <property type="entry name" value="Cytochrome_c_Peroxidase/MauG"/>
</dbReference>
<sequence>MPAVAAAEPLPAALSAADFHPVDHKQAALGQLLFYDKILSGNKNISCGTCHHPKFGTSDGLSLGIGEGGVGLGTDRHAGTGHSRIERRVPRNAPALWNLGARQVHTLMHDGRISAANTYGNAFNTPAEEWLPDGIDTVLAAQAFFPLTSETEMAGGTGENEVAGAVTDRIDNGWPIVAKRVRTIPEYGRKFVAAFPHITAPHEVTIVEIANALAAFQAVEFRSIDSPFDQYLAGDATALDAPQKRGLDLFYGAANCASCHSGPLLSDQKFHAIGVPPFGPGRTRRFDLIARDVGRLGESDRLEDAYKFRTPMLRNVALTAPYGHNGAHQTLAEMIRQHMDPHAAFDTWTPASARLPKADWLQQADFLIWQDRSEIDRQKRVLSPSSPLLSAAQVGDLVTFLQALTGTTLDTPPFGVPTQVPSGLPVD</sequence>
<feature type="binding site" description="covalent" evidence="8">
    <location>
        <position position="50"/>
    </location>
    <ligand>
        <name>heme c</name>
        <dbReference type="ChEBI" id="CHEBI:61717"/>
        <label>1</label>
    </ligand>
</feature>
<dbReference type="Gene3D" id="1.10.760.10">
    <property type="entry name" value="Cytochrome c-like domain"/>
    <property type="match status" value="2"/>
</dbReference>
<comment type="cofactor">
    <cofactor evidence="8">
        <name>heme</name>
        <dbReference type="ChEBI" id="CHEBI:30413"/>
    </cofactor>
    <text evidence="8">Binds 2 heme groups.</text>
</comment>
<evidence type="ECO:0000256" key="7">
    <source>
        <dbReference type="ARBA" id="ARBA00023004"/>
    </source>
</evidence>
<comment type="subcellular location">
    <subcellularLocation>
        <location evidence="1">Periplasm</location>
    </subcellularLocation>
</comment>
<dbReference type="GO" id="GO:0046872">
    <property type="term" value="F:metal ion binding"/>
    <property type="evidence" value="ECO:0007669"/>
    <property type="project" value="UniProtKB-KW"/>
</dbReference>
<comment type="PTM">
    <text evidence="8">Binds 2 heme groups per subunit.</text>
</comment>
<keyword evidence="2 8" id="KW-0349">Heme</keyword>
<name>A0A1H3A473_9RHOB</name>
<dbReference type="PIRSF" id="PIRSF000294">
    <property type="entry name" value="Cytochrome-c_peroxidase"/>
    <property type="match status" value="1"/>
</dbReference>
<dbReference type="RefSeq" id="WP_089947644.1">
    <property type="nucleotide sequence ID" value="NZ_FNOI01000005.1"/>
</dbReference>
<evidence type="ECO:0000313" key="11">
    <source>
        <dbReference type="EMBL" id="SDX24018.1"/>
    </source>
</evidence>
<keyword evidence="4" id="KW-0732">Signal</keyword>
<feature type="binding site" description="covalent" evidence="8">
    <location>
        <position position="256"/>
    </location>
    <ligand>
        <name>heme c</name>
        <dbReference type="ChEBI" id="CHEBI:61717"/>
        <label>2</label>
    </ligand>
</feature>
<reference evidence="12" key="1">
    <citation type="submission" date="2016-10" db="EMBL/GenBank/DDBJ databases">
        <authorList>
            <person name="Varghese N."/>
            <person name="Submissions S."/>
        </authorList>
    </citation>
    <scope>NUCLEOTIDE SEQUENCE [LARGE SCALE GENOMIC DNA]</scope>
    <source>
        <strain evidence="12">DSM 26922</strain>
    </source>
</reference>
<dbReference type="GO" id="GO:0020037">
    <property type="term" value="F:heme binding"/>
    <property type="evidence" value="ECO:0007669"/>
    <property type="project" value="InterPro"/>
</dbReference>
<dbReference type="InterPro" id="IPR026259">
    <property type="entry name" value="MauG/Cytc_peroxidase"/>
</dbReference>
<keyword evidence="6" id="KW-0560">Oxidoreductase</keyword>
<evidence type="ECO:0000256" key="3">
    <source>
        <dbReference type="ARBA" id="ARBA00022723"/>
    </source>
</evidence>
<evidence type="ECO:0000256" key="9">
    <source>
        <dbReference type="PIRSR" id="PIRSR000294-2"/>
    </source>
</evidence>
<dbReference type="InterPro" id="IPR004852">
    <property type="entry name" value="Di-haem_cyt_c_peroxidsae"/>
</dbReference>
<organism evidence="11 12">
    <name type="scientific">Litoreibacter albidus</name>
    <dbReference type="NCBI Taxonomy" id="670155"/>
    <lineage>
        <taxon>Bacteria</taxon>
        <taxon>Pseudomonadati</taxon>
        <taxon>Pseudomonadota</taxon>
        <taxon>Alphaproteobacteria</taxon>
        <taxon>Rhodobacterales</taxon>
        <taxon>Roseobacteraceae</taxon>
        <taxon>Litoreibacter</taxon>
    </lineage>
</organism>
<dbReference type="Proteomes" id="UP000199441">
    <property type="component" value="Unassembled WGS sequence"/>
</dbReference>